<organism evidence="1 2">
    <name type="scientific">Portunus trituberculatus</name>
    <name type="common">Swimming crab</name>
    <name type="synonym">Neptunus trituberculatus</name>
    <dbReference type="NCBI Taxonomy" id="210409"/>
    <lineage>
        <taxon>Eukaryota</taxon>
        <taxon>Metazoa</taxon>
        <taxon>Ecdysozoa</taxon>
        <taxon>Arthropoda</taxon>
        <taxon>Crustacea</taxon>
        <taxon>Multicrustacea</taxon>
        <taxon>Malacostraca</taxon>
        <taxon>Eumalacostraca</taxon>
        <taxon>Eucarida</taxon>
        <taxon>Decapoda</taxon>
        <taxon>Pleocyemata</taxon>
        <taxon>Brachyura</taxon>
        <taxon>Eubrachyura</taxon>
        <taxon>Portunoidea</taxon>
        <taxon>Portunidae</taxon>
        <taxon>Portuninae</taxon>
        <taxon>Portunus</taxon>
    </lineage>
</organism>
<dbReference type="AlphaFoldDB" id="A0A5B7CMY9"/>
<evidence type="ECO:0000313" key="2">
    <source>
        <dbReference type="Proteomes" id="UP000324222"/>
    </source>
</evidence>
<sequence length="65" mass="6927">MYLRTLHTDYNQCGKDVVDAAAKIQDGLSAINNTAASPSVPPPVLHRPKTSVARDGTAHLLTPCQ</sequence>
<reference evidence="1 2" key="1">
    <citation type="submission" date="2019-05" db="EMBL/GenBank/DDBJ databases">
        <title>Another draft genome of Portunus trituberculatus and its Hox gene families provides insights of decapod evolution.</title>
        <authorList>
            <person name="Jeong J.-H."/>
            <person name="Song I."/>
            <person name="Kim S."/>
            <person name="Choi T."/>
            <person name="Kim D."/>
            <person name="Ryu S."/>
            <person name="Kim W."/>
        </authorList>
    </citation>
    <scope>NUCLEOTIDE SEQUENCE [LARGE SCALE GENOMIC DNA]</scope>
    <source>
        <tissue evidence="1">Muscle</tissue>
    </source>
</reference>
<dbReference type="EMBL" id="VSRR010000133">
    <property type="protein sequence ID" value="MPC10839.1"/>
    <property type="molecule type" value="Genomic_DNA"/>
</dbReference>
<comment type="caution">
    <text evidence="1">The sequence shown here is derived from an EMBL/GenBank/DDBJ whole genome shotgun (WGS) entry which is preliminary data.</text>
</comment>
<name>A0A5B7CMY9_PORTR</name>
<evidence type="ECO:0000313" key="1">
    <source>
        <dbReference type="EMBL" id="MPC10839.1"/>
    </source>
</evidence>
<gene>
    <name evidence="1" type="ORF">E2C01_003483</name>
</gene>
<protein>
    <submittedName>
        <fullName evidence="1">Uncharacterized protein</fullName>
    </submittedName>
</protein>
<proteinExistence type="predicted"/>
<keyword evidence="2" id="KW-1185">Reference proteome</keyword>
<dbReference type="Proteomes" id="UP000324222">
    <property type="component" value="Unassembled WGS sequence"/>
</dbReference>
<accession>A0A5B7CMY9</accession>